<keyword evidence="6" id="KW-1185">Reference proteome</keyword>
<keyword evidence="2" id="KW-0677">Repeat</keyword>
<dbReference type="CDD" id="cd01448">
    <property type="entry name" value="TST_Repeat_1"/>
    <property type="match status" value="1"/>
</dbReference>
<name>A0A4R6WYN1_9SPHI</name>
<protein>
    <submittedName>
        <fullName evidence="5">Thiosulfate/3-mercaptopyruvate sulfurtransferase</fullName>
    </submittedName>
</protein>
<gene>
    <name evidence="5" type="ORF">CLV99_0119</name>
</gene>
<dbReference type="SUPFAM" id="SSF52821">
    <property type="entry name" value="Rhodanese/Cell cycle control phosphatase"/>
    <property type="match status" value="2"/>
</dbReference>
<evidence type="ECO:0000259" key="4">
    <source>
        <dbReference type="PROSITE" id="PS50206"/>
    </source>
</evidence>
<feature type="region of interest" description="Disordered" evidence="3">
    <location>
        <begin position="174"/>
        <end position="194"/>
    </location>
</feature>
<dbReference type="SMART" id="SM00450">
    <property type="entry name" value="RHOD"/>
    <property type="match status" value="2"/>
</dbReference>
<keyword evidence="1 5" id="KW-0808">Transferase</keyword>
<dbReference type="OrthoDB" id="9770030at2"/>
<dbReference type="InterPro" id="IPR045078">
    <property type="entry name" value="TST/MPST-like"/>
</dbReference>
<dbReference type="PANTHER" id="PTHR11364:SF27">
    <property type="entry name" value="SULFURTRANSFERASE"/>
    <property type="match status" value="1"/>
</dbReference>
<reference evidence="5 6" key="1">
    <citation type="submission" date="2019-03" db="EMBL/GenBank/DDBJ databases">
        <title>Genomic Encyclopedia of Archaeal and Bacterial Type Strains, Phase II (KMG-II): from individual species to whole genera.</title>
        <authorList>
            <person name="Goeker M."/>
        </authorList>
    </citation>
    <scope>NUCLEOTIDE SEQUENCE [LARGE SCALE GENOMIC DNA]</scope>
    <source>
        <strain evidence="5 6">DSM 28353</strain>
    </source>
</reference>
<proteinExistence type="predicted"/>
<dbReference type="EMBL" id="SNYV01000001">
    <property type="protein sequence ID" value="TDQ82897.1"/>
    <property type="molecule type" value="Genomic_DNA"/>
</dbReference>
<sequence length="274" mass="30256">MESPLINIQSLKELSSNPKLIILDATIDKVNEKIDEYNKDLIPNSLFFDIEGCFSDHSSGLPHTMVSAATFTEQTQQLGIDQDSIIVVYDRWGVYSSPRAWWMFRYMGHKQTYVLNGGIKAWQQAQLPVVSDYLTTTKLGNFIASPQSQWFADKDTILASLETQSATIIDARGEGRFNGTAPEPRSGVRSGHIPTSSNIPFDRVLDGAYLKEKKALETLFTTHISNHKQNIFSCGSGITASILALAAYQTGVNNIAVYDGSCAEWGADHALPME</sequence>
<dbReference type="Pfam" id="PF00581">
    <property type="entry name" value="Rhodanese"/>
    <property type="match status" value="2"/>
</dbReference>
<dbReference type="Proteomes" id="UP000295292">
    <property type="component" value="Unassembled WGS sequence"/>
</dbReference>
<organism evidence="5 6">
    <name type="scientific">Sphingobacterium yanglingense</name>
    <dbReference type="NCBI Taxonomy" id="1437280"/>
    <lineage>
        <taxon>Bacteria</taxon>
        <taxon>Pseudomonadati</taxon>
        <taxon>Bacteroidota</taxon>
        <taxon>Sphingobacteriia</taxon>
        <taxon>Sphingobacteriales</taxon>
        <taxon>Sphingobacteriaceae</taxon>
        <taxon>Sphingobacterium</taxon>
    </lineage>
</organism>
<accession>A0A4R6WYN1</accession>
<dbReference type="CDD" id="cd01449">
    <property type="entry name" value="TST_Repeat_2"/>
    <property type="match status" value="1"/>
</dbReference>
<dbReference type="Gene3D" id="3.40.250.10">
    <property type="entry name" value="Rhodanese-like domain"/>
    <property type="match status" value="2"/>
</dbReference>
<evidence type="ECO:0000313" key="6">
    <source>
        <dbReference type="Proteomes" id="UP000295292"/>
    </source>
</evidence>
<dbReference type="AlphaFoldDB" id="A0A4R6WYN1"/>
<dbReference type="PANTHER" id="PTHR11364">
    <property type="entry name" value="THIOSULFATE SULFERTANSFERASE"/>
    <property type="match status" value="1"/>
</dbReference>
<dbReference type="RefSeq" id="WP_133582546.1">
    <property type="nucleotide sequence ID" value="NZ_SNYV01000001.1"/>
</dbReference>
<keyword evidence="5" id="KW-0670">Pyruvate</keyword>
<evidence type="ECO:0000256" key="3">
    <source>
        <dbReference type="SAM" id="MobiDB-lite"/>
    </source>
</evidence>
<dbReference type="InterPro" id="IPR001763">
    <property type="entry name" value="Rhodanese-like_dom"/>
</dbReference>
<evidence type="ECO:0000256" key="1">
    <source>
        <dbReference type="ARBA" id="ARBA00022679"/>
    </source>
</evidence>
<comment type="caution">
    <text evidence="5">The sequence shown here is derived from an EMBL/GenBank/DDBJ whole genome shotgun (WGS) entry which is preliminary data.</text>
</comment>
<feature type="domain" description="Rhodanese" evidence="4">
    <location>
        <begin position="162"/>
        <end position="274"/>
    </location>
</feature>
<evidence type="ECO:0000256" key="2">
    <source>
        <dbReference type="ARBA" id="ARBA00022737"/>
    </source>
</evidence>
<dbReference type="InterPro" id="IPR036873">
    <property type="entry name" value="Rhodanese-like_dom_sf"/>
</dbReference>
<dbReference type="GO" id="GO:0004792">
    <property type="term" value="F:thiosulfate-cyanide sulfurtransferase activity"/>
    <property type="evidence" value="ECO:0007669"/>
    <property type="project" value="TreeGrafter"/>
</dbReference>
<evidence type="ECO:0000313" key="5">
    <source>
        <dbReference type="EMBL" id="TDQ82897.1"/>
    </source>
</evidence>
<dbReference type="PROSITE" id="PS50206">
    <property type="entry name" value="RHODANESE_3"/>
    <property type="match status" value="2"/>
</dbReference>
<feature type="domain" description="Rhodanese" evidence="4">
    <location>
        <begin position="16"/>
        <end position="131"/>
    </location>
</feature>